<dbReference type="Proteomes" id="UP000010809">
    <property type="component" value="Chromosome"/>
</dbReference>
<dbReference type="GO" id="GO:0000287">
    <property type="term" value="F:magnesium ion binding"/>
    <property type="evidence" value="ECO:0007669"/>
    <property type="project" value="UniProtKB-UniRule"/>
</dbReference>
<evidence type="ECO:0000313" key="11">
    <source>
        <dbReference type="Proteomes" id="UP000010809"/>
    </source>
</evidence>
<keyword evidence="8" id="KW-0800">Toxin</keyword>
<dbReference type="PANTHER" id="PTHR33653:SF1">
    <property type="entry name" value="RIBONUCLEASE VAPC2"/>
    <property type="match status" value="1"/>
</dbReference>
<dbReference type="OrthoDB" id="9796690at2"/>
<evidence type="ECO:0000256" key="8">
    <source>
        <dbReference type="HAMAP-Rule" id="MF_00265"/>
    </source>
</evidence>
<dbReference type="KEGG" id="tni:TVNIR_0519"/>
<dbReference type="SMART" id="SM00670">
    <property type="entry name" value="PINc"/>
    <property type="match status" value="1"/>
</dbReference>
<evidence type="ECO:0000313" key="10">
    <source>
        <dbReference type="EMBL" id="AGA32221.1"/>
    </source>
</evidence>
<evidence type="ECO:0000259" key="9">
    <source>
        <dbReference type="SMART" id="SM00670"/>
    </source>
</evidence>
<dbReference type="EC" id="3.1.-.-" evidence="8"/>
<sequence>MTDTPLFLLDTNILSDLVRHPQGIVKRGIERVGEHAVCTSIIAAAELRFGAAKRGSVALTEQVEKVLGAMRVEPLDLPSDREYGRLRLQLEQTGQPIGPNDLLIAAHALALGATVVTDNQREFQRVPGLRVENWLQTNRPAEK</sequence>
<feature type="binding site" evidence="8">
    <location>
        <position position="10"/>
    </location>
    <ligand>
        <name>Mg(2+)</name>
        <dbReference type="ChEBI" id="CHEBI:18420"/>
    </ligand>
</feature>
<dbReference type="CDD" id="cd18748">
    <property type="entry name" value="PIN_VapC4-5_FitB-like"/>
    <property type="match status" value="1"/>
</dbReference>
<comment type="similarity">
    <text evidence="7 8">Belongs to the PINc/VapC protein family.</text>
</comment>
<dbReference type="Gene3D" id="3.40.50.1010">
    <property type="entry name" value="5'-nuclease"/>
    <property type="match status" value="1"/>
</dbReference>
<evidence type="ECO:0000256" key="7">
    <source>
        <dbReference type="ARBA" id="ARBA00038093"/>
    </source>
</evidence>
<comment type="function">
    <text evidence="8">Toxic component of a toxin-antitoxin (TA) system. An RNase.</text>
</comment>
<reference evidence="10" key="1">
    <citation type="submission" date="2015-12" db="EMBL/GenBank/DDBJ databases">
        <authorList>
            <person name="Tikhonova T.V."/>
            <person name="Pavlov A.R."/>
            <person name="Beletsky A.V."/>
            <person name="Mardanov A.V."/>
            <person name="Sorokin D.Y."/>
            <person name="Ravin N.V."/>
            <person name="Popov V.O."/>
        </authorList>
    </citation>
    <scope>NUCLEOTIDE SEQUENCE</scope>
    <source>
        <strain evidence="10">DSM 14787</strain>
    </source>
</reference>
<keyword evidence="11" id="KW-1185">Reference proteome</keyword>
<evidence type="ECO:0000256" key="6">
    <source>
        <dbReference type="ARBA" id="ARBA00022842"/>
    </source>
</evidence>
<protein>
    <recommendedName>
        <fullName evidence="8">Ribonuclease VapC</fullName>
        <shortName evidence="8">RNase VapC</shortName>
        <ecNumber evidence="8">3.1.-.-</ecNumber>
    </recommendedName>
    <alternativeName>
        <fullName evidence="8">Toxin VapC</fullName>
    </alternativeName>
</protein>
<keyword evidence="4 8" id="KW-0479">Metal-binding</keyword>
<keyword evidence="2 8" id="KW-1277">Toxin-antitoxin system</keyword>
<dbReference type="HAMAP" id="MF_00265">
    <property type="entry name" value="VapC_Nob1"/>
    <property type="match status" value="1"/>
</dbReference>
<feature type="binding site" evidence="8">
    <location>
        <position position="101"/>
    </location>
    <ligand>
        <name>Mg(2+)</name>
        <dbReference type="ChEBI" id="CHEBI:18420"/>
    </ligand>
</feature>
<organism evidence="10 11">
    <name type="scientific">Thioalkalivibrio nitratireducens (strain DSM 14787 / UNIQEM 213 / ALEN2)</name>
    <dbReference type="NCBI Taxonomy" id="1255043"/>
    <lineage>
        <taxon>Bacteria</taxon>
        <taxon>Pseudomonadati</taxon>
        <taxon>Pseudomonadota</taxon>
        <taxon>Gammaproteobacteria</taxon>
        <taxon>Chromatiales</taxon>
        <taxon>Ectothiorhodospiraceae</taxon>
        <taxon>Thioalkalivibrio</taxon>
    </lineage>
</organism>
<dbReference type="HOGENOM" id="CLU_118482_5_3_6"/>
<evidence type="ECO:0000256" key="4">
    <source>
        <dbReference type="ARBA" id="ARBA00022723"/>
    </source>
</evidence>
<accession>L0DV27</accession>
<feature type="domain" description="PIN" evidence="9">
    <location>
        <begin position="5"/>
        <end position="124"/>
    </location>
</feature>
<dbReference type="PANTHER" id="PTHR33653">
    <property type="entry name" value="RIBONUCLEASE VAPC2"/>
    <property type="match status" value="1"/>
</dbReference>
<dbReference type="InterPro" id="IPR022907">
    <property type="entry name" value="VapC_family"/>
</dbReference>
<dbReference type="SUPFAM" id="SSF88723">
    <property type="entry name" value="PIN domain-like"/>
    <property type="match status" value="1"/>
</dbReference>
<keyword evidence="6 8" id="KW-0460">Magnesium</keyword>
<keyword evidence="3 8" id="KW-0540">Nuclease</keyword>
<dbReference type="AlphaFoldDB" id="L0DV27"/>
<dbReference type="GO" id="GO:0004540">
    <property type="term" value="F:RNA nuclease activity"/>
    <property type="evidence" value="ECO:0007669"/>
    <property type="project" value="InterPro"/>
</dbReference>
<dbReference type="Pfam" id="PF01850">
    <property type="entry name" value="PIN"/>
    <property type="match status" value="1"/>
</dbReference>
<dbReference type="GO" id="GO:0016787">
    <property type="term" value="F:hydrolase activity"/>
    <property type="evidence" value="ECO:0007669"/>
    <property type="project" value="UniProtKB-KW"/>
</dbReference>
<dbReference type="RefSeq" id="WP_015257375.1">
    <property type="nucleotide sequence ID" value="NC_019902.2"/>
</dbReference>
<evidence type="ECO:0000256" key="2">
    <source>
        <dbReference type="ARBA" id="ARBA00022649"/>
    </source>
</evidence>
<gene>
    <name evidence="10" type="primary">vapC2 [H]</name>
    <name evidence="8" type="synonym">vapC</name>
    <name evidence="10" type="ordered locus">TVNIR_0519</name>
</gene>
<comment type="cofactor">
    <cofactor evidence="1 8">
        <name>Mg(2+)</name>
        <dbReference type="ChEBI" id="CHEBI:18420"/>
    </cofactor>
</comment>
<evidence type="ECO:0000256" key="3">
    <source>
        <dbReference type="ARBA" id="ARBA00022722"/>
    </source>
</evidence>
<dbReference type="GO" id="GO:0090729">
    <property type="term" value="F:toxin activity"/>
    <property type="evidence" value="ECO:0007669"/>
    <property type="project" value="UniProtKB-KW"/>
</dbReference>
<keyword evidence="5 8" id="KW-0378">Hydrolase</keyword>
<proteinExistence type="inferred from homology"/>
<dbReference type="InterPro" id="IPR050556">
    <property type="entry name" value="Type_II_TA_system_RNase"/>
</dbReference>
<evidence type="ECO:0000256" key="5">
    <source>
        <dbReference type="ARBA" id="ARBA00022801"/>
    </source>
</evidence>
<dbReference type="InterPro" id="IPR002716">
    <property type="entry name" value="PIN_dom"/>
</dbReference>
<dbReference type="STRING" id="1255043.TVNIR_0519"/>
<dbReference type="EMBL" id="CP003989">
    <property type="protein sequence ID" value="AGA32221.1"/>
    <property type="molecule type" value="Genomic_DNA"/>
</dbReference>
<name>L0DV27_THIND</name>
<dbReference type="InterPro" id="IPR029060">
    <property type="entry name" value="PIN-like_dom_sf"/>
</dbReference>
<dbReference type="eggNOG" id="COG1487">
    <property type="taxonomic scope" value="Bacteria"/>
</dbReference>
<dbReference type="PATRIC" id="fig|1255043.3.peg.524"/>
<evidence type="ECO:0000256" key="1">
    <source>
        <dbReference type="ARBA" id="ARBA00001946"/>
    </source>
</evidence>